<protein>
    <submittedName>
        <fullName evidence="1">Uncharacterized protein</fullName>
    </submittedName>
</protein>
<dbReference type="Proteomes" id="UP000202763">
    <property type="component" value="Segment"/>
</dbReference>
<keyword evidence="2" id="KW-1185">Reference proteome</keyword>
<evidence type="ECO:0000313" key="1">
    <source>
        <dbReference type="EMBL" id="AKO61099.1"/>
    </source>
</evidence>
<dbReference type="RefSeq" id="YP_009225632.1">
    <property type="nucleotide sequence ID" value="NC_029094.1"/>
</dbReference>
<dbReference type="EMBL" id="KR534323">
    <property type="protein sequence ID" value="AKO61099.1"/>
    <property type="molecule type" value="Genomic_DNA"/>
</dbReference>
<accession>A0A0H4IND7</accession>
<reference evidence="1 2" key="1">
    <citation type="submission" date="2015-05" db="EMBL/GenBank/DDBJ databases">
        <authorList>
            <person name="Wang D.B."/>
            <person name="Wang M."/>
        </authorList>
    </citation>
    <scope>NUCLEOTIDE SEQUENCE [LARGE SCALE GENOMIC DNA]</scope>
</reference>
<dbReference type="KEGG" id="vg:26796693"/>
<organism evidence="1 2">
    <name type="scientific">Pseudoalteromonas phage H101</name>
    <dbReference type="NCBI Taxonomy" id="1654919"/>
    <lineage>
        <taxon>Viruses</taxon>
        <taxon>Duplodnaviria</taxon>
        <taxon>Heunggongvirae</taxon>
        <taxon>Uroviricota</taxon>
        <taxon>Caudoviricetes</taxon>
        <taxon>Shandongvirus</taxon>
        <taxon>Shandongvirus H101</taxon>
    </lineage>
</organism>
<proteinExistence type="predicted"/>
<evidence type="ECO:0000313" key="2">
    <source>
        <dbReference type="Proteomes" id="UP000202763"/>
    </source>
</evidence>
<sequence length="133" mass="15336">MFNKDLIYICKCYEEWPSGVDSLLYSNDGEIIGIRSNDVFSDYPDGELKDPKNNDNFLAAEGHTCIGQNYTKEEFLACKEYLAKQETSVDDSTDPVVEQVKLRIQEITKRHEQALQDELKPLMVVLQRRVETL</sequence>
<dbReference type="GeneID" id="26796693"/>
<name>A0A0H4IND7_9CAUD</name>